<reference evidence="2" key="2">
    <citation type="submission" date="2022-09" db="EMBL/GenBank/DDBJ databases">
        <title>Biosynthetic gene clusters of Dactylosporangioum fulvum.</title>
        <authorList>
            <person name="Caradec T."/>
        </authorList>
    </citation>
    <scope>NUCLEOTIDE SEQUENCE</scope>
    <source>
        <strain evidence="2">NRRL B-16292</strain>
    </source>
</reference>
<dbReference type="Pfam" id="PF09084">
    <property type="entry name" value="NMT1"/>
    <property type="match status" value="1"/>
</dbReference>
<dbReference type="PANTHER" id="PTHR30024:SF42">
    <property type="entry name" value="ALIPHATIC SULFONATES-BINDING PROTEIN-RELATED"/>
    <property type="match status" value="1"/>
</dbReference>
<dbReference type="Gene3D" id="3.40.190.10">
    <property type="entry name" value="Periplasmic binding protein-like II"/>
    <property type="match status" value="2"/>
</dbReference>
<reference evidence="2" key="1">
    <citation type="submission" date="2021-04" db="EMBL/GenBank/DDBJ databases">
        <authorList>
            <person name="Hartkoorn R.C."/>
            <person name="Beaudoing E."/>
            <person name="Hot D."/>
        </authorList>
    </citation>
    <scope>NUCLEOTIDE SEQUENCE</scope>
    <source>
        <strain evidence="2">NRRL B-16292</strain>
    </source>
</reference>
<dbReference type="RefSeq" id="WP_259858009.1">
    <property type="nucleotide sequence ID" value="NZ_BAAAST010000007.1"/>
</dbReference>
<evidence type="ECO:0000313" key="3">
    <source>
        <dbReference type="Proteomes" id="UP001059617"/>
    </source>
</evidence>
<protein>
    <submittedName>
        <fullName evidence="2">ABC transporter substrate-binding protein</fullName>
    </submittedName>
</protein>
<dbReference type="SUPFAM" id="SSF53850">
    <property type="entry name" value="Periplasmic binding protein-like II"/>
    <property type="match status" value="1"/>
</dbReference>
<gene>
    <name evidence="2" type="ORF">Dfulv_34530</name>
</gene>
<dbReference type="Proteomes" id="UP001059617">
    <property type="component" value="Chromosome"/>
</dbReference>
<sequence>MNFAYTGAVPPYAPEMLIANDPGMCAQYGVKPVLTILQTPVASPALVSGQVDMVVSAEFLQTAAKQPGSTTALGRIPTVPLHLYGGKEINSIAGLKGKTVGASTKGSLADLVLRQTFKDNGMTVGSDVEITYAGSSNALVGLAASGAIQAFIYNPPLPEVAAKAGVHEIAKLDGHPNVDPLGFSVFSVNTKFLQANRQAVSGMLRCVGDAINKVKSDPEAAGALLAKAASQTPEAATEQVKQNMQAYAILPFKPEEAKIIMSALESAGIYQFGTFDPATVIDNTLLTSS</sequence>
<dbReference type="EMBL" id="CP073720">
    <property type="protein sequence ID" value="UWP80251.1"/>
    <property type="molecule type" value="Genomic_DNA"/>
</dbReference>
<proteinExistence type="predicted"/>
<dbReference type="PANTHER" id="PTHR30024">
    <property type="entry name" value="ALIPHATIC SULFONATES-BINDING PROTEIN-RELATED"/>
    <property type="match status" value="1"/>
</dbReference>
<name>A0ABY5VTU5_9ACTN</name>
<evidence type="ECO:0000313" key="2">
    <source>
        <dbReference type="EMBL" id="UWP80251.1"/>
    </source>
</evidence>
<evidence type="ECO:0000259" key="1">
    <source>
        <dbReference type="Pfam" id="PF09084"/>
    </source>
</evidence>
<organism evidence="2 3">
    <name type="scientific">Dactylosporangium fulvum</name>
    <dbReference type="NCBI Taxonomy" id="53359"/>
    <lineage>
        <taxon>Bacteria</taxon>
        <taxon>Bacillati</taxon>
        <taxon>Actinomycetota</taxon>
        <taxon>Actinomycetes</taxon>
        <taxon>Micromonosporales</taxon>
        <taxon>Micromonosporaceae</taxon>
        <taxon>Dactylosporangium</taxon>
    </lineage>
</organism>
<keyword evidence="3" id="KW-1185">Reference proteome</keyword>
<accession>A0ABY5VTU5</accession>
<dbReference type="InterPro" id="IPR015168">
    <property type="entry name" value="SsuA/THI5"/>
</dbReference>
<feature type="domain" description="SsuA/THI5-like" evidence="1">
    <location>
        <begin position="44"/>
        <end position="221"/>
    </location>
</feature>